<proteinExistence type="predicted"/>
<dbReference type="AlphaFoldDB" id="A0A9J5WU56"/>
<reference evidence="2 3" key="1">
    <citation type="submission" date="2020-09" db="EMBL/GenBank/DDBJ databases">
        <title>De no assembly of potato wild relative species, Solanum commersonii.</title>
        <authorList>
            <person name="Cho K."/>
        </authorList>
    </citation>
    <scope>NUCLEOTIDE SEQUENCE [LARGE SCALE GENOMIC DNA]</scope>
    <source>
        <strain evidence="2">LZ3.2</strain>
        <tissue evidence="2">Leaf</tissue>
    </source>
</reference>
<accession>A0A9J5WU56</accession>
<organism evidence="2 3">
    <name type="scientific">Solanum commersonii</name>
    <name type="common">Commerson's wild potato</name>
    <name type="synonym">Commerson's nightshade</name>
    <dbReference type="NCBI Taxonomy" id="4109"/>
    <lineage>
        <taxon>Eukaryota</taxon>
        <taxon>Viridiplantae</taxon>
        <taxon>Streptophyta</taxon>
        <taxon>Embryophyta</taxon>
        <taxon>Tracheophyta</taxon>
        <taxon>Spermatophyta</taxon>
        <taxon>Magnoliopsida</taxon>
        <taxon>eudicotyledons</taxon>
        <taxon>Gunneridae</taxon>
        <taxon>Pentapetalae</taxon>
        <taxon>asterids</taxon>
        <taxon>lamiids</taxon>
        <taxon>Solanales</taxon>
        <taxon>Solanaceae</taxon>
        <taxon>Solanoideae</taxon>
        <taxon>Solaneae</taxon>
        <taxon>Solanum</taxon>
    </lineage>
</organism>
<keyword evidence="1" id="KW-1133">Transmembrane helix</keyword>
<evidence type="ECO:0000313" key="3">
    <source>
        <dbReference type="Proteomes" id="UP000824120"/>
    </source>
</evidence>
<evidence type="ECO:0000313" key="2">
    <source>
        <dbReference type="EMBL" id="KAG5578486.1"/>
    </source>
</evidence>
<feature type="transmembrane region" description="Helical" evidence="1">
    <location>
        <begin position="29"/>
        <end position="52"/>
    </location>
</feature>
<sequence>MYPSASTQSVLSWRKPYSRLFERSRPQEVFFFFFFFKSQLFCLPIPNFAFSVHHSSATKGMRCWSVKDFVLLLFSRLRTKCGSKIIMDKP</sequence>
<gene>
    <name evidence="2" type="ORF">H5410_058620</name>
</gene>
<keyword evidence="1" id="KW-0812">Transmembrane</keyword>
<name>A0A9J5WU56_SOLCO</name>
<protein>
    <submittedName>
        <fullName evidence="2">Uncharacterized protein</fullName>
    </submittedName>
</protein>
<dbReference type="Proteomes" id="UP000824120">
    <property type="component" value="Chromosome 11"/>
</dbReference>
<keyword evidence="3" id="KW-1185">Reference proteome</keyword>
<evidence type="ECO:0000256" key="1">
    <source>
        <dbReference type="SAM" id="Phobius"/>
    </source>
</evidence>
<keyword evidence="1" id="KW-0472">Membrane</keyword>
<dbReference type="EMBL" id="JACXVP010000011">
    <property type="protein sequence ID" value="KAG5578486.1"/>
    <property type="molecule type" value="Genomic_DNA"/>
</dbReference>
<comment type="caution">
    <text evidence="2">The sequence shown here is derived from an EMBL/GenBank/DDBJ whole genome shotgun (WGS) entry which is preliminary data.</text>
</comment>